<evidence type="ECO:0000313" key="2">
    <source>
        <dbReference type="EMBL" id="MDB2293477.1"/>
    </source>
</evidence>
<evidence type="ECO:0000256" key="1">
    <source>
        <dbReference type="SAM" id="Phobius"/>
    </source>
</evidence>
<dbReference type="InterPro" id="IPR058293">
    <property type="entry name" value="DUF7987"/>
</dbReference>
<evidence type="ECO:0000313" key="5">
    <source>
        <dbReference type="Proteomes" id="UP001210528"/>
    </source>
</evidence>
<reference evidence="3 4" key="1">
    <citation type="submission" date="2017-06" db="EMBL/GenBank/DDBJ databases">
        <authorList>
            <person name="Kim H.J."/>
            <person name="Triplett B.A."/>
        </authorList>
    </citation>
    <scope>NUCLEOTIDE SEQUENCE [LARGE SCALE GENOMIC DNA]</scope>
    <source>
        <strain evidence="3 4">DSM 19316</strain>
    </source>
</reference>
<dbReference type="RefSeq" id="WP_155120059.1">
    <property type="nucleotide sequence ID" value="NZ_FZNK01000018.1"/>
</dbReference>
<name>A0A238YT52_HALEZ</name>
<sequence>MISHENEVMILLGVATVILLVSMSSFTDLPTWITIAVVIVVGVLIPQLISRKEE</sequence>
<gene>
    <name evidence="2" type="ORF">PM085_14520</name>
    <name evidence="3" type="ORF">SAMN06266787_1183</name>
</gene>
<proteinExistence type="predicted"/>
<reference evidence="2 5" key="2">
    <citation type="submission" date="2023-01" db="EMBL/GenBank/DDBJ databases">
        <title>Halorubrum ezzemoulense from Santa Pola, Spain.</title>
        <authorList>
            <person name="Feng Y."/>
            <person name="Louyakis A.S."/>
            <person name="Gogarten J.P."/>
        </authorList>
    </citation>
    <scope>NUCLEOTIDE SEQUENCE [LARGE SCALE GENOMIC DNA]</scope>
    <source>
        <strain evidence="2 5">AMM015</strain>
    </source>
</reference>
<dbReference type="EMBL" id="FZNK01000018">
    <property type="protein sequence ID" value="SNR73871.1"/>
    <property type="molecule type" value="Genomic_DNA"/>
</dbReference>
<evidence type="ECO:0000313" key="3">
    <source>
        <dbReference type="EMBL" id="SNR73871.1"/>
    </source>
</evidence>
<organism evidence="3 4">
    <name type="scientific">Halorubrum ezzemoulense</name>
    <name type="common">Halorubrum chaoviator</name>
    <dbReference type="NCBI Taxonomy" id="337243"/>
    <lineage>
        <taxon>Archaea</taxon>
        <taxon>Methanobacteriati</taxon>
        <taxon>Methanobacteriota</taxon>
        <taxon>Stenosarchaea group</taxon>
        <taxon>Halobacteria</taxon>
        <taxon>Halobacteriales</taxon>
        <taxon>Haloferacaceae</taxon>
        <taxon>Halorubrum</taxon>
    </lineage>
</organism>
<keyword evidence="1" id="KW-1133">Transmembrane helix</keyword>
<feature type="transmembrane region" description="Helical" evidence="1">
    <location>
        <begin position="7"/>
        <end position="26"/>
    </location>
</feature>
<protein>
    <submittedName>
        <fullName evidence="3">Uncharacterized protein</fullName>
    </submittedName>
</protein>
<keyword evidence="1" id="KW-0472">Membrane</keyword>
<dbReference type="AlphaFoldDB" id="A0A238YT52"/>
<dbReference type="Proteomes" id="UP000198297">
    <property type="component" value="Unassembled WGS sequence"/>
</dbReference>
<dbReference type="EMBL" id="JAQLUK010000020">
    <property type="protein sequence ID" value="MDB2293477.1"/>
    <property type="molecule type" value="Genomic_DNA"/>
</dbReference>
<dbReference type="Pfam" id="PF25949">
    <property type="entry name" value="DUF7987"/>
    <property type="match status" value="1"/>
</dbReference>
<dbReference type="OrthoDB" id="328361at2157"/>
<feature type="transmembrane region" description="Helical" evidence="1">
    <location>
        <begin position="32"/>
        <end position="49"/>
    </location>
</feature>
<evidence type="ECO:0000313" key="4">
    <source>
        <dbReference type="Proteomes" id="UP000198297"/>
    </source>
</evidence>
<dbReference type="Proteomes" id="UP001210528">
    <property type="component" value="Unassembled WGS sequence"/>
</dbReference>
<keyword evidence="5" id="KW-1185">Reference proteome</keyword>
<accession>A0A238YT52</accession>
<keyword evidence="1" id="KW-0812">Transmembrane</keyword>